<dbReference type="SUPFAM" id="SSF46626">
    <property type="entry name" value="Cytochrome c"/>
    <property type="match status" value="1"/>
</dbReference>
<dbReference type="InterPro" id="IPR036909">
    <property type="entry name" value="Cyt_c-like_dom_sf"/>
</dbReference>
<keyword evidence="3 9" id="KW-0349">Heme</keyword>
<evidence type="ECO:0000256" key="9">
    <source>
        <dbReference type="PROSITE-ProRule" id="PRU00433"/>
    </source>
</evidence>
<dbReference type="RefSeq" id="WP_190788721.1">
    <property type="nucleotide sequence ID" value="NZ_JACXLC010000001.1"/>
</dbReference>
<dbReference type="PANTHER" id="PTHR10266:SF3">
    <property type="entry name" value="CYTOCHROME C1, HEME PROTEIN, MITOCHONDRIAL"/>
    <property type="match status" value="1"/>
</dbReference>
<keyword evidence="4 10" id="KW-0812">Transmembrane</keyword>
<keyword evidence="8 10" id="KW-0472">Membrane</keyword>
<evidence type="ECO:0000313" key="12">
    <source>
        <dbReference type="EMBL" id="MBD2843353.1"/>
    </source>
</evidence>
<evidence type="ECO:0000256" key="4">
    <source>
        <dbReference type="ARBA" id="ARBA00022692"/>
    </source>
</evidence>
<evidence type="ECO:0000256" key="1">
    <source>
        <dbReference type="ARBA" id="ARBA00004370"/>
    </source>
</evidence>
<evidence type="ECO:0000256" key="10">
    <source>
        <dbReference type="SAM" id="Phobius"/>
    </source>
</evidence>
<dbReference type="Proteomes" id="UP000635384">
    <property type="component" value="Unassembled WGS sequence"/>
</dbReference>
<evidence type="ECO:0000256" key="5">
    <source>
        <dbReference type="ARBA" id="ARBA00022723"/>
    </source>
</evidence>
<reference evidence="12 13" key="1">
    <citation type="submission" date="2020-09" db="EMBL/GenBank/DDBJ databases">
        <authorList>
            <person name="Yoon J.-W."/>
        </authorList>
    </citation>
    <scope>NUCLEOTIDE SEQUENCE [LARGE SCALE GENOMIC DNA]</scope>
    <source>
        <strain evidence="12 13">KMU-140</strain>
    </source>
</reference>
<protein>
    <recommendedName>
        <fullName evidence="2">Cytochrome c1</fullName>
    </recommendedName>
</protein>
<comment type="caution">
    <text evidence="12">The sequence shown here is derived from an EMBL/GenBank/DDBJ whole genome shotgun (WGS) entry which is preliminary data.</text>
</comment>
<dbReference type="Gene3D" id="1.20.5.100">
    <property type="entry name" value="Cytochrome c1, transmembrane anchor, C-terminal"/>
    <property type="match status" value="1"/>
</dbReference>
<evidence type="ECO:0000256" key="6">
    <source>
        <dbReference type="ARBA" id="ARBA00022989"/>
    </source>
</evidence>
<keyword evidence="7 9" id="KW-0408">Iron</keyword>
<evidence type="ECO:0000256" key="7">
    <source>
        <dbReference type="ARBA" id="ARBA00023004"/>
    </source>
</evidence>
<sequence length="287" mass="31529">MTIRLAGILIGLGITAVLVLWSLIPGAYNYAFGPPAEKPAYYVFKEKPVAPEGGFSFDGPLGKWDYAQLQRGYAVYKQVCSACHGLKYVAFRNLEELGYTEAQVRAEAATWNVPGIDPNTGEATTRPGEPTDYFPNPYPNDVAAAAANNNAIPPDLSLMTKARKDGTNYVYSLLNGYVDPDPEKLAKAQENGFETPPGLYFNPWFSNVNLAMPPQLYPDLITYDDGTEATVPQMSADIAAFLTWTAEPSLVQRKQTGWFVIAFLIFATGLAFLSYKQIWAGKKAKKK</sequence>
<dbReference type="PANTHER" id="PTHR10266">
    <property type="entry name" value="CYTOCHROME C1"/>
    <property type="match status" value="1"/>
</dbReference>
<keyword evidence="13" id="KW-1185">Reference proteome</keyword>
<keyword evidence="6 10" id="KW-1133">Transmembrane helix</keyword>
<dbReference type="InterPro" id="IPR002326">
    <property type="entry name" value="Cyt_c1"/>
</dbReference>
<accession>A0ABR8KRF9</accession>
<dbReference type="PRINTS" id="PR00603">
    <property type="entry name" value="CYTOCHROMEC1"/>
</dbReference>
<organism evidence="12 13">
    <name type="scientific">Erythrobacter rubeus</name>
    <dbReference type="NCBI Taxonomy" id="2760803"/>
    <lineage>
        <taxon>Bacteria</taxon>
        <taxon>Pseudomonadati</taxon>
        <taxon>Pseudomonadota</taxon>
        <taxon>Alphaproteobacteria</taxon>
        <taxon>Sphingomonadales</taxon>
        <taxon>Erythrobacteraceae</taxon>
        <taxon>Erythrobacter/Porphyrobacter group</taxon>
        <taxon>Erythrobacter</taxon>
    </lineage>
</organism>
<gene>
    <name evidence="12" type="ORF">IB285_13915</name>
</gene>
<keyword evidence="5 9" id="KW-0479">Metal-binding</keyword>
<evidence type="ECO:0000256" key="3">
    <source>
        <dbReference type="ARBA" id="ARBA00022617"/>
    </source>
</evidence>
<comment type="subcellular location">
    <subcellularLocation>
        <location evidence="1">Membrane</location>
    </subcellularLocation>
</comment>
<name>A0ABR8KRF9_9SPHN</name>
<evidence type="ECO:0000256" key="8">
    <source>
        <dbReference type="ARBA" id="ARBA00023136"/>
    </source>
</evidence>
<dbReference type="Gene3D" id="1.10.760.10">
    <property type="entry name" value="Cytochrome c-like domain"/>
    <property type="match status" value="1"/>
</dbReference>
<dbReference type="Pfam" id="PF02167">
    <property type="entry name" value="Cytochrom_C1"/>
    <property type="match status" value="1"/>
</dbReference>
<evidence type="ECO:0000313" key="13">
    <source>
        <dbReference type="Proteomes" id="UP000635384"/>
    </source>
</evidence>
<feature type="transmembrane region" description="Helical" evidence="10">
    <location>
        <begin position="257"/>
        <end position="275"/>
    </location>
</feature>
<dbReference type="PROSITE" id="PS51007">
    <property type="entry name" value="CYTC"/>
    <property type="match status" value="1"/>
</dbReference>
<evidence type="ECO:0000256" key="2">
    <source>
        <dbReference type="ARBA" id="ARBA00016165"/>
    </source>
</evidence>
<dbReference type="InterPro" id="IPR009056">
    <property type="entry name" value="Cyt_c-like_dom"/>
</dbReference>
<feature type="domain" description="Cytochrome c" evidence="11">
    <location>
        <begin position="67"/>
        <end position="174"/>
    </location>
</feature>
<evidence type="ECO:0000259" key="11">
    <source>
        <dbReference type="PROSITE" id="PS51007"/>
    </source>
</evidence>
<dbReference type="EMBL" id="JACXLC010000001">
    <property type="protein sequence ID" value="MBD2843353.1"/>
    <property type="molecule type" value="Genomic_DNA"/>
</dbReference>
<proteinExistence type="predicted"/>